<keyword evidence="7 8" id="KW-0472">Membrane</keyword>
<keyword evidence="10" id="KW-1185">Reference proteome</keyword>
<evidence type="ECO:0000256" key="7">
    <source>
        <dbReference type="ARBA" id="ARBA00023136"/>
    </source>
</evidence>
<evidence type="ECO:0000256" key="5">
    <source>
        <dbReference type="ARBA" id="ARBA00022692"/>
    </source>
</evidence>
<keyword evidence="5 8" id="KW-0812">Transmembrane</keyword>
<reference evidence="9 10" key="1">
    <citation type="submission" date="2017-06" db="EMBL/GenBank/DDBJ databases">
        <authorList>
            <person name="Kim H.J."/>
            <person name="Triplett B.A."/>
        </authorList>
    </citation>
    <scope>NUCLEOTIDE SEQUENCE [LARGE SCALE GENOMIC DNA]</scope>
    <source>
        <strain evidence="9 10">DSM 18704</strain>
    </source>
</reference>
<feature type="transmembrane region" description="Helical" evidence="8">
    <location>
        <begin position="100"/>
        <end position="124"/>
    </location>
</feature>
<keyword evidence="3" id="KW-0813">Transport</keyword>
<evidence type="ECO:0000256" key="4">
    <source>
        <dbReference type="ARBA" id="ARBA00022475"/>
    </source>
</evidence>
<evidence type="ECO:0000256" key="6">
    <source>
        <dbReference type="ARBA" id="ARBA00022989"/>
    </source>
</evidence>
<gene>
    <name evidence="9" type="ORF">SAMN05421770_101947</name>
</gene>
<dbReference type="RefSeq" id="WP_176441594.1">
    <property type="nucleotide sequence ID" value="NZ_FZOU01000001.1"/>
</dbReference>
<keyword evidence="6 8" id="KW-1133">Transmembrane helix</keyword>
<feature type="transmembrane region" description="Helical" evidence="8">
    <location>
        <begin position="237"/>
        <end position="258"/>
    </location>
</feature>
<feature type="transmembrane region" description="Helical" evidence="8">
    <location>
        <begin position="297"/>
        <end position="317"/>
    </location>
</feature>
<evidence type="ECO:0000256" key="1">
    <source>
        <dbReference type="ARBA" id="ARBA00004651"/>
    </source>
</evidence>
<proteinExistence type="inferred from homology"/>
<dbReference type="InterPro" id="IPR004776">
    <property type="entry name" value="Mem_transp_PIN-like"/>
</dbReference>
<organism evidence="9 10">
    <name type="scientific">Granulicella rosea</name>
    <dbReference type="NCBI Taxonomy" id="474952"/>
    <lineage>
        <taxon>Bacteria</taxon>
        <taxon>Pseudomonadati</taxon>
        <taxon>Acidobacteriota</taxon>
        <taxon>Terriglobia</taxon>
        <taxon>Terriglobales</taxon>
        <taxon>Acidobacteriaceae</taxon>
        <taxon>Granulicella</taxon>
    </lineage>
</organism>
<feature type="transmembrane region" description="Helical" evidence="8">
    <location>
        <begin position="264"/>
        <end position="285"/>
    </location>
</feature>
<feature type="transmembrane region" description="Helical" evidence="8">
    <location>
        <begin position="208"/>
        <end position="225"/>
    </location>
</feature>
<dbReference type="AlphaFoldDB" id="A0A239EF51"/>
<feature type="transmembrane region" description="Helical" evidence="8">
    <location>
        <begin position="38"/>
        <end position="57"/>
    </location>
</feature>
<dbReference type="Proteomes" id="UP000198356">
    <property type="component" value="Unassembled WGS sequence"/>
</dbReference>
<feature type="transmembrane region" description="Helical" evidence="8">
    <location>
        <begin position="130"/>
        <end position="151"/>
    </location>
</feature>
<dbReference type="Pfam" id="PF03547">
    <property type="entry name" value="Mem_trans"/>
    <property type="match status" value="1"/>
</dbReference>
<feature type="transmembrane region" description="Helical" evidence="8">
    <location>
        <begin position="6"/>
        <end position="26"/>
    </location>
</feature>
<dbReference type="GO" id="GO:0005886">
    <property type="term" value="C:plasma membrane"/>
    <property type="evidence" value="ECO:0007669"/>
    <property type="project" value="UniProtKB-SubCell"/>
</dbReference>
<evidence type="ECO:0000256" key="2">
    <source>
        <dbReference type="ARBA" id="ARBA00010145"/>
    </source>
</evidence>
<dbReference type="PANTHER" id="PTHR36838">
    <property type="entry name" value="AUXIN EFFLUX CARRIER FAMILY PROTEIN"/>
    <property type="match status" value="1"/>
</dbReference>
<name>A0A239EF51_9BACT</name>
<dbReference type="GO" id="GO:0055085">
    <property type="term" value="P:transmembrane transport"/>
    <property type="evidence" value="ECO:0007669"/>
    <property type="project" value="InterPro"/>
</dbReference>
<dbReference type="EMBL" id="FZOU01000001">
    <property type="protein sequence ID" value="SNS43295.1"/>
    <property type="molecule type" value="Genomic_DNA"/>
</dbReference>
<comment type="subcellular location">
    <subcellularLocation>
        <location evidence="1">Cell membrane</location>
        <topology evidence="1">Multi-pass membrane protein</topology>
    </subcellularLocation>
</comment>
<dbReference type="Gene3D" id="1.20.1530.20">
    <property type="match status" value="1"/>
</dbReference>
<keyword evidence="4" id="KW-1003">Cell membrane</keyword>
<sequence length="320" mass="33846">MPATSKFFFETLIPVFFVLAMGYYAGRRKRVDNRNTHALTTTLMHFALPCSLFLGVARTPPAVLRSQSPLLGVLGLAMIATYSLVFFISRRLFKTSVSRAAVQSLTVSFANNVAVGLPLLASLYGATGLLAVAAGIIAGALIVSPITLVLLECHAAQQEETAPSIRERLGPAILASARRPIVLAPLFALLVPICGVVLPPPVVASLDLIGKCTVGLALFLTGLILSAQRIRLTGEVAVGLLLKNVGQPVLVALFLILFRMHGQIAAEAFLLAAVPAGFFGTVFSARYGVESIEASSTLLLSTVFSIVTLPIAIFFAGRFL</sequence>
<dbReference type="PANTHER" id="PTHR36838:SF1">
    <property type="entry name" value="SLR1864 PROTEIN"/>
    <property type="match status" value="1"/>
</dbReference>
<evidence type="ECO:0000313" key="10">
    <source>
        <dbReference type="Proteomes" id="UP000198356"/>
    </source>
</evidence>
<dbReference type="InterPro" id="IPR038770">
    <property type="entry name" value="Na+/solute_symporter_sf"/>
</dbReference>
<comment type="similarity">
    <text evidence="2">Belongs to the auxin efflux carrier (TC 2.A.69) family.</text>
</comment>
<evidence type="ECO:0000313" key="9">
    <source>
        <dbReference type="EMBL" id="SNS43295.1"/>
    </source>
</evidence>
<protein>
    <submittedName>
        <fullName evidence="9">Malonate transporter</fullName>
    </submittedName>
</protein>
<accession>A0A239EF51</accession>
<feature type="transmembrane region" description="Helical" evidence="8">
    <location>
        <begin position="69"/>
        <end position="88"/>
    </location>
</feature>
<evidence type="ECO:0000256" key="3">
    <source>
        <dbReference type="ARBA" id="ARBA00022448"/>
    </source>
</evidence>
<feature type="transmembrane region" description="Helical" evidence="8">
    <location>
        <begin position="181"/>
        <end position="202"/>
    </location>
</feature>
<evidence type="ECO:0000256" key="8">
    <source>
        <dbReference type="SAM" id="Phobius"/>
    </source>
</evidence>